<feature type="transmembrane region" description="Helical" evidence="1">
    <location>
        <begin position="23"/>
        <end position="41"/>
    </location>
</feature>
<protein>
    <submittedName>
        <fullName evidence="3">BON domain-containing protein</fullName>
    </submittedName>
</protein>
<reference evidence="3 4" key="1">
    <citation type="submission" date="2017-09" db="EMBL/GenBank/DDBJ databases">
        <title>Biodiversity and function of Thalassospira species in the particle-attached aromatic-hydrocarbon-degrading consortia from the surface seawater of the China South Sea.</title>
        <authorList>
            <person name="Dong C."/>
            <person name="Lai Q."/>
            <person name="Shao Z."/>
        </authorList>
    </citation>
    <scope>NUCLEOTIDE SEQUENCE [LARGE SCALE GENOMIC DNA]</scope>
    <source>
        <strain evidence="3 4">139Z-12</strain>
    </source>
</reference>
<dbReference type="InterPro" id="IPR051686">
    <property type="entry name" value="Lipoprotein_DolP"/>
</dbReference>
<keyword evidence="1" id="KW-0472">Membrane</keyword>
<dbReference type="PROSITE" id="PS50914">
    <property type="entry name" value="BON"/>
    <property type="match status" value="2"/>
</dbReference>
<dbReference type="EMBL" id="NXGX01000003">
    <property type="protein sequence ID" value="PKR58989.1"/>
    <property type="molecule type" value="Genomic_DNA"/>
</dbReference>
<keyword evidence="1" id="KW-1133">Transmembrane helix</keyword>
<evidence type="ECO:0000313" key="3">
    <source>
        <dbReference type="EMBL" id="PKR58989.1"/>
    </source>
</evidence>
<proteinExistence type="predicted"/>
<dbReference type="Proteomes" id="UP000233332">
    <property type="component" value="Unassembled WGS sequence"/>
</dbReference>
<dbReference type="AlphaFoldDB" id="A0A2N3L858"/>
<name>A0A2N3L858_9PROT</name>
<keyword evidence="4" id="KW-1185">Reference proteome</keyword>
<evidence type="ECO:0000313" key="4">
    <source>
        <dbReference type="Proteomes" id="UP000233332"/>
    </source>
</evidence>
<feature type="domain" description="BON" evidence="2">
    <location>
        <begin position="68"/>
        <end position="136"/>
    </location>
</feature>
<feature type="domain" description="BON" evidence="2">
    <location>
        <begin position="145"/>
        <end position="213"/>
    </location>
</feature>
<dbReference type="InterPro" id="IPR007055">
    <property type="entry name" value="BON_dom"/>
</dbReference>
<dbReference type="RefSeq" id="WP_101301516.1">
    <property type="nucleotide sequence ID" value="NZ_NXGX01000003.1"/>
</dbReference>
<dbReference type="PANTHER" id="PTHR34606:SF15">
    <property type="entry name" value="BON DOMAIN-CONTAINING PROTEIN"/>
    <property type="match status" value="1"/>
</dbReference>
<dbReference type="Pfam" id="PF04972">
    <property type="entry name" value="BON"/>
    <property type="match status" value="2"/>
</dbReference>
<comment type="caution">
    <text evidence="3">The sequence shown here is derived from an EMBL/GenBank/DDBJ whole genome shotgun (WGS) entry which is preliminary data.</text>
</comment>
<organism evidence="3 4">
    <name type="scientific">Thalassospira lohafexi</name>
    <dbReference type="NCBI Taxonomy" id="744227"/>
    <lineage>
        <taxon>Bacteria</taxon>
        <taxon>Pseudomonadati</taxon>
        <taxon>Pseudomonadota</taxon>
        <taxon>Alphaproteobacteria</taxon>
        <taxon>Rhodospirillales</taxon>
        <taxon>Thalassospiraceae</taxon>
        <taxon>Thalassospira</taxon>
    </lineage>
</organism>
<gene>
    <name evidence="3" type="ORF">COO92_09130</name>
</gene>
<dbReference type="Gene3D" id="3.30.1340.30">
    <property type="match status" value="1"/>
</dbReference>
<accession>A0A2N3L858</accession>
<dbReference type="PANTHER" id="PTHR34606">
    <property type="entry name" value="BON DOMAIN-CONTAINING PROTEIN"/>
    <property type="match status" value="1"/>
</dbReference>
<evidence type="ECO:0000259" key="2">
    <source>
        <dbReference type="PROSITE" id="PS50914"/>
    </source>
</evidence>
<keyword evidence="1" id="KW-0812">Transmembrane</keyword>
<evidence type="ECO:0000256" key="1">
    <source>
        <dbReference type="SAM" id="Phobius"/>
    </source>
</evidence>
<sequence>MASAYDTARHFIGTRPSDAKRRFCILLTLAFTGFGILPLAGCTSMAIGAGATAGVAAFQERGFEGAVSDTAITAEIWQKFLAQDESLFLNIEIEVVEGEVLLAGEVKSATDELEAVKLTWQVGGVRSVLNEISVGEGASFMDNANDLLITTRIKTALMFDTDVFAINYSIETVKGTVHLMGIAQDDLERNRVIAHARDTSYVRRVVSHIRLKNDANRQGT</sequence>